<dbReference type="RefSeq" id="WP_311183088.1">
    <property type="nucleotide sequence ID" value="NZ_CP115543.1"/>
</dbReference>
<dbReference type="Gene3D" id="3.90.1570.50">
    <property type="match status" value="1"/>
</dbReference>
<reference evidence="12 13" key="1">
    <citation type="submission" date="2022-12" db="EMBL/GenBank/DDBJ databases">
        <title>Two new species, Stenotrophomonas aracearum and Stenotrophomonas oahuensis, isolated from Anthurium (Araceae family) in Hawaii.</title>
        <authorList>
            <person name="Chunag S.C."/>
            <person name="Dobhal S."/>
            <person name="Alvarez A."/>
            <person name="Arif M."/>
        </authorList>
    </citation>
    <scope>NUCLEOTIDE SEQUENCE [LARGE SCALE GENOMIC DNA]</scope>
    <source>
        <strain evidence="12 13">A5588</strain>
    </source>
</reference>
<sequence length="947" mass="105861">MSVNHGRFGVRHSALGWLRRLGWNYLEARELGPLRGLPESTLLENRLLPWLRRFRFERHGELLPLSPEGIHEIISAVDTCCHSLDWEASSATAHRLLVEGARTVQQLPDGSRTEVLVPLIDWEHVQRNHWDMADAEPYPDPLDPDIRELVGYVNGIPLVVLACVERDREKRWGTVAAGISHLWRGKTAFVSHRPALHAQLLLCLDRRGGCYASVGTPAHGWMRWREHGWSRERVDQLRERPVPFAEVTLDPPWAAHAELLQGVLGPARFLQLLRGFLHTGAHGRRYVARPGQFFAVQHALQALRSRDFEGRRGGGQLCLAAGSGLQRARYWLLHALRADPEFEGLRILLPVARPTPTPQDHKRRSGPQAADQLTEFLAGHASSPHEVPLRVFRGWGRKAAPPTAAADAGTEILLLVDANFWESPPALLRRLRRCLPRSTWLTLSSQPILLPAADLDPGAPLYHYPPEHAVADGVVVPAWRDGGAIYPVLSRDMPADAQATPGELRQAQVATAISQHFHGVVRVAERNLRGTLLVETPKEAEDYQRALHADGRLQTQLTGYDSRGLPTQRASEGIPPQVELVIAHGDLPASQDARLGLLYVDRPLSDPERLRAVGLINAPHPDKRAALVVDFHASGMNDAPGQEWMPGSVQVNRDALARDDRRLQGLLPERAEENFHACRDHLAPDWTLGAHGDDIDLNRRRRDLLHRRVTEFGQRLQVAIASEAAFTGEQAAVSARYRSTLHRYSVLRDAVSQLALEEDRFNPEDLRVRHWARERAPAVHEEPLDYQAVAPVEQSDPAGRQQSNEMYTRLRHQLGQTGEEPHLIEQARYNLSQILLSPTGQMRLDALQAFEATQQVSLHGGSGVRTPSRGLAVLEGLFGPTRHQADRISMGALIDVVVAEAHAGPRILFHEHLRDRLEPLLRRHLKEVQVQAVLHAVLSRAHDWPPG</sequence>
<protein>
    <recommendedName>
        <fullName evidence="3">type I site-specific deoxyribonuclease</fullName>
        <ecNumber evidence="3">3.1.21.3</ecNumber>
    </recommendedName>
</protein>
<dbReference type="Pfam" id="PF04313">
    <property type="entry name" value="HSDR_N"/>
    <property type="match status" value="1"/>
</dbReference>
<evidence type="ECO:0000256" key="6">
    <source>
        <dbReference type="ARBA" id="ARBA00022747"/>
    </source>
</evidence>
<feature type="domain" description="Restriction endonuclease type I HsdR N-terminal" evidence="11">
    <location>
        <begin position="13"/>
        <end position="161"/>
    </location>
</feature>
<keyword evidence="4" id="KW-0540">Nuclease</keyword>
<dbReference type="Proteomes" id="UP001305421">
    <property type="component" value="Chromosome"/>
</dbReference>
<keyword evidence="6" id="KW-0680">Restriction system</keyword>
<gene>
    <name evidence="12" type="ORF">PDM28_18020</name>
</gene>
<evidence type="ECO:0000256" key="1">
    <source>
        <dbReference type="ARBA" id="ARBA00000851"/>
    </source>
</evidence>
<evidence type="ECO:0000256" key="7">
    <source>
        <dbReference type="ARBA" id="ARBA00022759"/>
    </source>
</evidence>
<evidence type="ECO:0000256" key="5">
    <source>
        <dbReference type="ARBA" id="ARBA00022741"/>
    </source>
</evidence>
<dbReference type="EC" id="3.1.21.3" evidence="3"/>
<keyword evidence="13" id="KW-1185">Reference proteome</keyword>
<comment type="catalytic activity">
    <reaction evidence="1">
        <text>Endonucleolytic cleavage of DNA to give random double-stranded fragments with terminal 5'-phosphates, ATP is simultaneously hydrolyzed.</text>
        <dbReference type="EC" id="3.1.21.3"/>
    </reaction>
</comment>
<dbReference type="InterPro" id="IPR051268">
    <property type="entry name" value="Type-I_R_enzyme_R_subunit"/>
</dbReference>
<evidence type="ECO:0000256" key="4">
    <source>
        <dbReference type="ARBA" id="ARBA00022722"/>
    </source>
</evidence>
<dbReference type="InterPro" id="IPR007409">
    <property type="entry name" value="Restrct_endonuc_type1_HsdR_N"/>
</dbReference>
<evidence type="ECO:0000256" key="3">
    <source>
        <dbReference type="ARBA" id="ARBA00012654"/>
    </source>
</evidence>
<keyword evidence="7" id="KW-0255">Endonuclease</keyword>
<proteinExistence type="inferred from homology"/>
<evidence type="ECO:0000259" key="11">
    <source>
        <dbReference type="Pfam" id="PF04313"/>
    </source>
</evidence>
<keyword evidence="9" id="KW-0067">ATP-binding</keyword>
<comment type="similarity">
    <text evidence="2">Belongs to the HsdR family.</text>
</comment>
<keyword evidence="5" id="KW-0547">Nucleotide-binding</keyword>
<keyword evidence="8" id="KW-0378">Hydrolase</keyword>
<name>A0ABY9YDN3_9GAMM</name>
<keyword evidence="10" id="KW-0238">DNA-binding</keyword>
<evidence type="ECO:0000313" key="13">
    <source>
        <dbReference type="Proteomes" id="UP001305421"/>
    </source>
</evidence>
<evidence type="ECO:0000256" key="9">
    <source>
        <dbReference type="ARBA" id="ARBA00022840"/>
    </source>
</evidence>
<dbReference type="PANTHER" id="PTHR30195:SF15">
    <property type="entry name" value="TYPE I RESTRICTION ENZYME HINDI ENDONUCLEASE SUBUNIT"/>
    <property type="match status" value="1"/>
</dbReference>
<evidence type="ECO:0000256" key="10">
    <source>
        <dbReference type="ARBA" id="ARBA00023125"/>
    </source>
</evidence>
<evidence type="ECO:0000256" key="2">
    <source>
        <dbReference type="ARBA" id="ARBA00008598"/>
    </source>
</evidence>
<evidence type="ECO:0000313" key="12">
    <source>
        <dbReference type="EMBL" id="WNH48530.1"/>
    </source>
</evidence>
<evidence type="ECO:0000256" key="8">
    <source>
        <dbReference type="ARBA" id="ARBA00022801"/>
    </source>
</evidence>
<accession>A0ABY9YDN3</accession>
<dbReference type="PANTHER" id="PTHR30195">
    <property type="entry name" value="TYPE I SITE-SPECIFIC DEOXYRIBONUCLEASE PROTEIN SUBUNIT M AND R"/>
    <property type="match status" value="1"/>
</dbReference>
<organism evidence="12 13">
    <name type="scientific">Stenotrophomonas aracearum</name>
    <dbReference type="NCBI Taxonomy" id="3003272"/>
    <lineage>
        <taxon>Bacteria</taxon>
        <taxon>Pseudomonadati</taxon>
        <taxon>Pseudomonadota</taxon>
        <taxon>Gammaproteobacteria</taxon>
        <taxon>Lysobacterales</taxon>
        <taxon>Lysobacteraceae</taxon>
        <taxon>Stenotrophomonas</taxon>
    </lineage>
</organism>
<dbReference type="EMBL" id="CP115543">
    <property type="protein sequence ID" value="WNH48530.1"/>
    <property type="molecule type" value="Genomic_DNA"/>
</dbReference>